<organism evidence="8 9">
    <name type="scientific">Colletotrichum simmondsii</name>
    <dbReference type="NCBI Taxonomy" id="703756"/>
    <lineage>
        <taxon>Eukaryota</taxon>
        <taxon>Fungi</taxon>
        <taxon>Dikarya</taxon>
        <taxon>Ascomycota</taxon>
        <taxon>Pezizomycotina</taxon>
        <taxon>Sordariomycetes</taxon>
        <taxon>Hypocreomycetidae</taxon>
        <taxon>Glomerellales</taxon>
        <taxon>Glomerellaceae</taxon>
        <taxon>Colletotrichum</taxon>
        <taxon>Colletotrichum acutatum species complex</taxon>
    </lineage>
</organism>
<evidence type="ECO:0000313" key="9">
    <source>
        <dbReference type="Proteomes" id="UP000070328"/>
    </source>
</evidence>
<evidence type="ECO:0008006" key="10">
    <source>
        <dbReference type="Google" id="ProtNLM"/>
    </source>
</evidence>
<comment type="caution">
    <text evidence="8">The sequence shown here is derived from an EMBL/GenBank/DDBJ whole genome shotgun (WGS) entry which is preliminary data.</text>
</comment>
<proteinExistence type="predicted"/>
<name>A0A135TBU8_9PEZI</name>
<evidence type="ECO:0000256" key="1">
    <source>
        <dbReference type="ARBA" id="ARBA00004167"/>
    </source>
</evidence>
<keyword evidence="4 6" id="KW-0472">Membrane</keyword>
<feature type="chain" id="PRO_5007803413" description="Mid2 domain-containing protein" evidence="7">
    <location>
        <begin position="24"/>
        <end position="351"/>
    </location>
</feature>
<dbReference type="PANTHER" id="PTHR15549">
    <property type="entry name" value="PAIRED IMMUNOGLOBULIN-LIKE TYPE 2 RECEPTOR"/>
    <property type="match status" value="1"/>
</dbReference>
<evidence type="ECO:0000256" key="7">
    <source>
        <dbReference type="SAM" id="SignalP"/>
    </source>
</evidence>
<gene>
    <name evidence="8" type="ORF">CSIM01_09668</name>
</gene>
<keyword evidence="2 6" id="KW-0812">Transmembrane</keyword>
<dbReference type="GO" id="GO:0016020">
    <property type="term" value="C:membrane"/>
    <property type="evidence" value="ECO:0007669"/>
    <property type="project" value="UniProtKB-SubCell"/>
</dbReference>
<comment type="subcellular location">
    <subcellularLocation>
        <location evidence="1">Membrane</location>
        <topology evidence="1">Single-pass membrane protein</topology>
    </subcellularLocation>
</comment>
<keyword evidence="3 6" id="KW-1133">Transmembrane helix</keyword>
<evidence type="ECO:0000256" key="2">
    <source>
        <dbReference type="ARBA" id="ARBA00022692"/>
    </source>
</evidence>
<dbReference type="AlphaFoldDB" id="A0A135TBU8"/>
<accession>A0A135TBU8</accession>
<evidence type="ECO:0000256" key="4">
    <source>
        <dbReference type="ARBA" id="ARBA00023136"/>
    </source>
</evidence>
<evidence type="ECO:0000256" key="5">
    <source>
        <dbReference type="SAM" id="MobiDB-lite"/>
    </source>
</evidence>
<keyword evidence="9" id="KW-1185">Reference proteome</keyword>
<feature type="compositionally biased region" description="Low complexity" evidence="5">
    <location>
        <begin position="210"/>
        <end position="247"/>
    </location>
</feature>
<dbReference type="InterPro" id="IPR051694">
    <property type="entry name" value="Immunoregulatory_rcpt-like"/>
</dbReference>
<feature type="region of interest" description="Disordered" evidence="5">
    <location>
        <begin position="210"/>
        <end position="249"/>
    </location>
</feature>
<dbReference type="EMBL" id="JFBX01000212">
    <property type="protein sequence ID" value="KXH45599.1"/>
    <property type="molecule type" value="Genomic_DNA"/>
</dbReference>
<evidence type="ECO:0000256" key="3">
    <source>
        <dbReference type="ARBA" id="ARBA00022989"/>
    </source>
</evidence>
<keyword evidence="7" id="KW-0732">Signal</keyword>
<protein>
    <recommendedName>
        <fullName evidence="10">Mid2 domain-containing protein</fullName>
    </recommendedName>
</protein>
<dbReference type="GO" id="GO:0071944">
    <property type="term" value="C:cell periphery"/>
    <property type="evidence" value="ECO:0007669"/>
    <property type="project" value="UniProtKB-ARBA"/>
</dbReference>
<reference evidence="8 9" key="1">
    <citation type="submission" date="2014-02" db="EMBL/GenBank/DDBJ databases">
        <title>The genome sequence of Colletotrichum simmondsii CBS122122.</title>
        <authorList>
            <person name="Baroncelli R."/>
            <person name="Thon M.R."/>
        </authorList>
    </citation>
    <scope>NUCLEOTIDE SEQUENCE [LARGE SCALE GENOMIC DNA]</scope>
    <source>
        <strain evidence="8 9">CBS122122</strain>
    </source>
</reference>
<sequence>MISFPSLFLLILNVLPHVARVRAACYYPDGSIAPNDTPCQDLTAESTCCGQGYACLSNGMCQATGKELSKDGATELVRGACTDRSWRSSSCPLFCINPETDNVAGGIGIAKCDGTVEELYYCINSVMNTVNCTAKKNVLFFQRESLVFMSLLGPVHANYLQPFGQSPNQFNIAESPTAITTIGVAATSTPSSTSTTSTLIATTAIIAPSANPSSAPNPSSVALSSATQSPQSSPTSSPETGPSVEPEATNDKTVIIGAAVGASVGGLALGVLAAWLFIFLRRRKRRARREAAANAQAQVEHYTPGPPLARYVSPPVFDQVYEAPNEWKPPLVSDHFAPQELPAWQPEPRRS</sequence>
<feature type="transmembrane region" description="Helical" evidence="6">
    <location>
        <begin position="254"/>
        <end position="280"/>
    </location>
</feature>
<dbReference type="PANTHER" id="PTHR15549:SF30">
    <property type="entry name" value="MID2 DOMAIN-CONTAINING PROTEIN"/>
    <property type="match status" value="1"/>
</dbReference>
<evidence type="ECO:0000313" key="8">
    <source>
        <dbReference type="EMBL" id="KXH45599.1"/>
    </source>
</evidence>
<feature type="signal peptide" evidence="7">
    <location>
        <begin position="1"/>
        <end position="23"/>
    </location>
</feature>
<evidence type="ECO:0000256" key="6">
    <source>
        <dbReference type="SAM" id="Phobius"/>
    </source>
</evidence>
<dbReference type="Proteomes" id="UP000070328">
    <property type="component" value="Unassembled WGS sequence"/>
</dbReference>
<dbReference type="OrthoDB" id="5215637at2759"/>